<protein>
    <submittedName>
        <fullName evidence="7">Sarcosine oxidase subunit alpha</fullName>
    </submittedName>
</protein>
<dbReference type="Pfam" id="PF12831">
    <property type="entry name" value="FAD_oxidored"/>
    <property type="match status" value="1"/>
</dbReference>
<dbReference type="SUPFAM" id="SSF101790">
    <property type="entry name" value="Aminomethyltransferase beta-barrel domain"/>
    <property type="match status" value="1"/>
</dbReference>
<feature type="domain" description="SoxA A3" evidence="6">
    <location>
        <begin position="521"/>
        <end position="605"/>
    </location>
</feature>
<dbReference type="EMBL" id="QGLF01000004">
    <property type="protein sequence ID" value="PWR19664.1"/>
    <property type="molecule type" value="Genomic_DNA"/>
</dbReference>
<dbReference type="PANTHER" id="PTHR43757">
    <property type="entry name" value="AMINOMETHYLTRANSFERASE"/>
    <property type="match status" value="1"/>
</dbReference>
<keyword evidence="2" id="KW-0560">Oxidoreductase</keyword>
<evidence type="ECO:0000313" key="7">
    <source>
        <dbReference type="EMBL" id="PWR19664.1"/>
    </source>
</evidence>
<feature type="region of interest" description="Disordered" evidence="3">
    <location>
        <begin position="1"/>
        <end position="30"/>
    </location>
</feature>
<dbReference type="InterPro" id="IPR042204">
    <property type="entry name" value="2Fe-2S-bd_N"/>
</dbReference>
<dbReference type="InterPro" id="IPR006222">
    <property type="entry name" value="GCVT_N"/>
</dbReference>
<dbReference type="PANTHER" id="PTHR43757:SF2">
    <property type="entry name" value="AMINOMETHYLTRANSFERASE, MITOCHONDRIAL"/>
    <property type="match status" value="1"/>
</dbReference>
<feature type="compositionally biased region" description="Basic residues" evidence="3">
    <location>
        <begin position="9"/>
        <end position="18"/>
    </location>
</feature>
<dbReference type="Pfam" id="PF13510">
    <property type="entry name" value="Fer2_4"/>
    <property type="match status" value="1"/>
</dbReference>
<sequence>MAGGDPRHHQSRNPRRRLREAAVSGRRLPHGGLIDRGRPLGFSFDGRALTGYAGDTLAAALLANGVRLVGRSFKYHRPRGIVTAGSEEPNALVELRDGARREPNTKATTVELFDGLAAASQNRWPSLGFDVGAVNGLLSPLFVAGFYYKTFMWPAAFWEKLYEPAIRRAAGLGRGAGVADPDHYEKSNAFCDVLVIGGGPAGLAAALAAGRAGARTILADEDFLFGGRLNGERLEIDGKPGADWAAAAVAELAGLPHVTLLPRTTVFGVFDGETYGAVERVADHLPVPGPHQPRQRLWHIAARRAVLAAGAVERPLVFGGNDRPGVMSAAAVRTYLNRFGTAPGSRAAIFTTGDDGWKTAADLAAAGIAVAAVIDTRDRIDPLLSALIDAPVLAGAAVTATRGGRSLAGITVRDALGRRQGIDCDLLAVSGGWNPTLALTTHLGGKPYWRDDLAAFVPGERLPPGMAVAGAAAGRLALADCLADGFRLGTDAAGGTHAPPLPPTGEDRSAATALWQVPGSKGKSFVDFQHDVTDRDVALAAREGFRSVEHLKRYTTLGMATDQGKTANVNGHALMAAQTGRGMAETGTTRFRPPFTPVALGALAGHHRGRHFKPTRLAPSHGFAAELGATFVEVGQWLRAQWYARPGENDWLATVNREVKAVRADCGICDVSTLGRIEIQGPDAGVLLDFVYANTFSTLTPGKARYGLMLREDGFVMDDGTCARLGPDRFILSTTTANAAKVMQHLDYCRQVLRPGLDVHCTSATEHWAMFSVAGPRSCALLQEMLGETFDVAALPHMGVAQFRWAGLSVRLFRLSFSGELAYEIAVPARYGEGLMRRLCALGATPYGTEALGVMRIEKGHPAGNELSGQTTAADLGLGRMLSTKKDFIGRVLAARPGLTDPDRPALVGFRPLDRAKRLRGGAHFLAKGAAPAIENSEGYMTSVAFSPMRGHWIGLGLLARGPQRIGETVIAHDPLRDGDIEVEVCSPVFYDPEGSRLNG</sequence>
<dbReference type="NCBIfam" id="TIGR01372">
    <property type="entry name" value="soxA"/>
    <property type="match status" value="1"/>
</dbReference>
<comment type="similarity">
    <text evidence="1">Belongs to the GcvT family.</text>
</comment>
<dbReference type="Pfam" id="PF08669">
    <property type="entry name" value="GCV_T_C"/>
    <property type="match status" value="1"/>
</dbReference>
<dbReference type="AlphaFoldDB" id="A0A317DZL8"/>
<dbReference type="PRINTS" id="PR00368">
    <property type="entry name" value="FADPNR"/>
</dbReference>
<dbReference type="InterPro" id="IPR041117">
    <property type="entry name" value="SoxA_A3"/>
</dbReference>
<gene>
    <name evidence="7" type="ORF">DKG75_14430</name>
</gene>
<dbReference type="PRINTS" id="PR00469">
    <property type="entry name" value="PNDRDTASEII"/>
</dbReference>
<dbReference type="InterPro" id="IPR028896">
    <property type="entry name" value="GcvT/YgfZ/DmdA"/>
</dbReference>
<evidence type="ECO:0000259" key="4">
    <source>
        <dbReference type="Pfam" id="PF01571"/>
    </source>
</evidence>
<keyword evidence="8" id="KW-1185">Reference proteome</keyword>
<dbReference type="Gene3D" id="1.10.10.1100">
    <property type="entry name" value="BFD-like [2Fe-2S]-binding domain"/>
    <property type="match status" value="1"/>
</dbReference>
<dbReference type="Pfam" id="PF01571">
    <property type="entry name" value="GCV_T"/>
    <property type="match status" value="1"/>
</dbReference>
<dbReference type="InterPro" id="IPR041854">
    <property type="entry name" value="BFD-like_2Fe2S-bd_dom_sf"/>
</dbReference>
<feature type="domain" description="GCVT N-terminal" evidence="4">
    <location>
        <begin position="622"/>
        <end position="886"/>
    </location>
</feature>
<evidence type="ECO:0000259" key="6">
    <source>
        <dbReference type="Pfam" id="PF17806"/>
    </source>
</evidence>
<reference evidence="8" key="1">
    <citation type="submission" date="2018-05" db="EMBL/GenBank/DDBJ databases">
        <title>Zavarzinia sp. HR-AS.</title>
        <authorList>
            <person name="Lee Y."/>
            <person name="Jeon C.O."/>
        </authorList>
    </citation>
    <scope>NUCLEOTIDE SEQUENCE [LARGE SCALE GENOMIC DNA]</scope>
    <source>
        <strain evidence="8">DSM 1231</strain>
    </source>
</reference>
<dbReference type="Gene3D" id="3.50.50.60">
    <property type="entry name" value="FAD/NAD(P)-binding domain"/>
    <property type="match status" value="1"/>
</dbReference>
<dbReference type="InterPro" id="IPR029043">
    <property type="entry name" value="GcvT/YgfZ_C"/>
</dbReference>
<dbReference type="Gene3D" id="3.10.20.440">
    <property type="entry name" value="2Fe-2S iron-sulphur cluster binding domain, sarcosine oxidase, alpha subunit, N-terminal domain"/>
    <property type="match status" value="1"/>
</dbReference>
<evidence type="ECO:0000313" key="8">
    <source>
        <dbReference type="Proteomes" id="UP000246077"/>
    </source>
</evidence>
<dbReference type="SUPFAM" id="SSF51905">
    <property type="entry name" value="FAD/NAD(P)-binding domain"/>
    <property type="match status" value="1"/>
</dbReference>
<dbReference type="InterPro" id="IPR006277">
    <property type="entry name" value="Sarcosine_oxidase_asu"/>
</dbReference>
<name>A0A317DZL8_9PROT</name>
<organism evidence="7 8">
    <name type="scientific">Zavarzinia compransoris</name>
    <dbReference type="NCBI Taxonomy" id="1264899"/>
    <lineage>
        <taxon>Bacteria</taxon>
        <taxon>Pseudomonadati</taxon>
        <taxon>Pseudomonadota</taxon>
        <taxon>Alphaproteobacteria</taxon>
        <taxon>Rhodospirillales</taxon>
        <taxon>Zavarziniaceae</taxon>
        <taxon>Zavarzinia</taxon>
    </lineage>
</organism>
<dbReference type="PIRSF" id="PIRSF037980">
    <property type="entry name" value="SoxA"/>
    <property type="match status" value="1"/>
</dbReference>
<dbReference type="SUPFAM" id="SSF103025">
    <property type="entry name" value="Folate-binding domain"/>
    <property type="match status" value="1"/>
</dbReference>
<dbReference type="InterPro" id="IPR013977">
    <property type="entry name" value="GcvT_C"/>
</dbReference>
<dbReference type="InterPro" id="IPR027266">
    <property type="entry name" value="TrmE/GcvT-like"/>
</dbReference>
<dbReference type="Gene3D" id="3.30.1360.120">
    <property type="entry name" value="Probable tRNA modification gtpase trme, domain 1"/>
    <property type="match status" value="1"/>
</dbReference>
<proteinExistence type="inferred from homology"/>
<accession>A0A317DZL8</accession>
<dbReference type="GO" id="GO:0008115">
    <property type="term" value="F:sarcosine oxidase activity"/>
    <property type="evidence" value="ECO:0007669"/>
    <property type="project" value="InterPro"/>
</dbReference>
<evidence type="ECO:0000259" key="5">
    <source>
        <dbReference type="Pfam" id="PF08669"/>
    </source>
</evidence>
<dbReference type="GO" id="GO:0046653">
    <property type="term" value="P:tetrahydrofolate metabolic process"/>
    <property type="evidence" value="ECO:0007669"/>
    <property type="project" value="InterPro"/>
</dbReference>
<dbReference type="OrthoDB" id="5287468at2"/>
<evidence type="ECO:0000256" key="2">
    <source>
        <dbReference type="ARBA" id="ARBA00023002"/>
    </source>
</evidence>
<evidence type="ECO:0000256" key="1">
    <source>
        <dbReference type="ARBA" id="ARBA00008609"/>
    </source>
</evidence>
<dbReference type="InterPro" id="IPR036188">
    <property type="entry name" value="FAD/NAD-bd_sf"/>
</dbReference>
<dbReference type="Pfam" id="PF17806">
    <property type="entry name" value="SO_alpha_A3"/>
    <property type="match status" value="1"/>
</dbReference>
<comment type="caution">
    <text evidence="7">The sequence shown here is derived from an EMBL/GenBank/DDBJ whole genome shotgun (WGS) entry which is preliminary data.</text>
</comment>
<dbReference type="Proteomes" id="UP000246077">
    <property type="component" value="Unassembled WGS sequence"/>
</dbReference>
<feature type="domain" description="Aminomethyltransferase C-terminal" evidence="5">
    <location>
        <begin position="907"/>
        <end position="992"/>
    </location>
</feature>
<dbReference type="SUPFAM" id="SSF51971">
    <property type="entry name" value="Nucleotide-binding domain"/>
    <property type="match status" value="1"/>
</dbReference>
<evidence type="ECO:0000256" key="3">
    <source>
        <dbReference type="SAM" id="MobiDB-lite"/>
    </source>
</evidence>